<keyword evidence="2" id="KW-1185">Reference proteome</keyword>
<dbReference type="OrthoDB" id="7866726at2"/>
<evidence type="ECO:0000313" key="2">
    <source>
        <dbReference type="Proteomes" id="UP000295673"/>
    </source>
</evidence>
<dbReference type="AlphaFoldDB" id="A0A4R1NN72"/>
<proteinExistence type="predicted"/>
<reference evidence="1 2" key="1">
    <citation type="submission" date="2019-03" db="EMBL/GenBank/DDBJ databases">
        <title>Genomic Encyclopedia of Archaeal and Bacterial Type Strains, Phase II (KMG-II): from individual species to whole genera.</title>
        <authorList>
            <person name="Goeker M."/>
        </authorList>
    </citation>
    <scope>NUCLEOTIDE SEQUENCE [LARGE SCALE GENOMIC DNA]</scope>
    <source>
        <strain evidence="1 2">DSM 26433</strain>
    </source>
</reference>
<dbReference type="RefSeq" id="WP_132858146.1">
    <property type="nucleotide sequence ID" value="NZ_SMGR01000001.1"/>
</dbReference>
<name>A0A4R1NN72_9RHOB</name>
<gene>
    <name evidence="1" type="ORF">BXY66_0004</name>
</gene>
<sequence length="87" mass="9939">MHPDLKTRHRLFVQASQSYAVADRAWRIGLRNARSLVPIAVSSKVSTLGAPGSRIRKLYEDREKALQRFQVAHVKFDIARARIAQQQ</sequence>
<dbReference type="Proteomes" id="UP000295673">
    <property type="component" value="Unassembled WGS sequence"/>
</dbReference>
<dbReference type="EMBL" id="SMGR01000001">
    <property type="protein sequence ID" value="TCL07973.1"/>
    <property type="molecule type" value="Genomic_DNA"/>
</dbReference>
<protein>
    <submittedName>
        <fullName evidence="1">Uncharacterized protein</fullName>
    </submittedName>
</protein>
<evidence type="ECO:0000313" key="1">
    <source>
        <dbReference type="EMBL" id="TCL07973.1"/>
    </source>
</evidence>
<accession>A0A4R1NN72</accession>
<comment type="caution">
    <text evidence="1">The sequence shown here is derived from an EMBL/GenBank/DDBJ whole genome shotgun (WGS) entry which is preliminary data.</text>
</comment>
<organism evidence="1 2">
    <name type="scientific">Shimia isoporae</name>
    <dbReference type="NCBI Taxonomy" id="647720"/>
    <lineage>
        <taxon>Bacteria</taxon>
        <taxon>Pseudomonadati</taxon>
        <taxon>Pseudomonadota</taxon>
        <taxon>Alphaproteobacteria</taxon>
        <taxon>Rhodobacterales</taxon>
        <taxon>Roseobacteraceae</taxon>
    </lineage>
</organism>